<dbReference type="Proteomes" id="UP000222075">
    <property type="component" value="Segment"/>
</dbReference>
<sequence>MDSVIESMLIGAVAGYVVSKLEIWRYEHAELVHRILWGVQ</sequence>
<evidence type="ECO:0000313" key="1">
    <source>
        <dbReference type="EMBL" id="AKU45351.1"/>
    </source>
</evidence>
<reference evidence="1 2" key="1">
    <citation type="journal article" date="2016" name="BMC Microbiol.">
        <title>Characterization of mycobacteria and mycobacteriophages isolated from compost at the Sao Paulo Zoo Park Foundation in Brazil and creation of the new mycobacteriophage Cluster U.</title>
        <authorList>
            <person name="Lima-Junior J.D."/>
            <person name="Viana-Niero C."/>
            <person name="Conde Oliveira D.V."/>
            <person name="Machado G.E."/>
            <person name="Rabello M.C."/>
            <person name="Martins-Junior J."/>
            <person name="Martins L.F."/>
            <person name="Digiampietri L.A."/>
            <person name="da Silva A.M."/>
            <person name="Setubal J.C."/>
            <person name="Russell D.A."/>
            <person name="Jacobs-Sera D."/>
            <person name="Pope W.H."/>
            <person name="Hatfull G.F."/>
            <person name="Leao S.C."/>
        </authorList>
    </citation>
    <scope>NUCLEOTIDE SEQUENCE [LARGE SCALE GENOMIC DNA]</scope>
</reference>
<gene>
    <name evidence="1" type="ORF">MADRUGA_61</name>
</gene>
<evidence type="ECO:0000313" key="2">
    <source>
        <dbReference type="Proteomes" id="UP000222075"/>
    </source>
</evidence>
<proteinExistence type="predicted"/>
<protein>
    <submittedName>
        <fullName evidence="1">Uncharacterized protein</fullName>
    </submittedName>
</protein>
<organism evidence="1 2">
    <name type="scientific">Mycobacterium phage Madruga</name>
    <dbReference type="NCBI Taxonomy" id="1675552"/>
    <lineage>
        <taxon>Viruses</taxon>
        <taxon>Duplodnaviria</taxon>
        <taxon>Heunggongvirae</taxon>
        <taxon>Uroviricota</taxon>
        <taxon>Caudoviricetes</taxon>
        <taxon>Patiencevirus</taxon>
        <taxon>Patiencevirus patience</taxon>
    </lineage>
</organism>
<name>A0A0K1LRZ7_9CAUD</name>
<accession>A0A0K1LRZ7</accession>
<dbReference type="EMBL" id="KR997933">
    <property type="protein sequence ID" value="AKU45351.1"/>
    <property type="molecule type" value="Genomic_DNA"/>
</dbReference>